<keyword evidence="1" id="KW-1133">Transmembrane helix</keyword>
<protein>
    <recommendedName>
        <fullName evidence="5">Solute carrier family 40 protein</fullName>
    </recommendedName>
</protein>
<dbReference type="Proteomes" id="UP001515480">
    <property type="component" value="Unassembled WGS sequence"/>
</dbReference>
<feature type="transmembrane region" description="Helical" evidence="1">
    <location>
        <begin position="103"/>
        <end position="129"/>
    </location>
</feature>
<organism evidence="2 4">
    <name type="scientific">Prymnesium parvum</name>
    <name type="common">Toxic golden alga</name>
    <dbReference type="NCBI Taxonomy" id="97485"/>
    <lineage>
        <taxon>Eukaryota</taxon>
        <taxon>Haptista</taxon>
        <taxon>Haptophyta</taxon>
        <taxon>Prymnesiophyceae</taxon>
        <taxon>Prymnesiales</taxon>
        <taxon>Prymnesiaceae</taxon>
        <taxon>Prymnesium</taxon>
    </lineage>
</organism>
<feature type="transmembrane region" description="Helical" evidence="1">
    <location>
        <begin position="150"/>
        <end position="167"/>
    </location>
</feature>
<evidence type="ECO:0000313" key="3">
    <source>
        <dbReference type="EMBL" id="KAL1530479.1"/>
    </source>
</evidence>
<feature type="transmembrane region" description="Helical" evidence="1">
    <location>
        <begin position="37"/>
        <end position="56"/>
    </location>
</feature>
<gene>
    <name evidence="3" type="ORF">AB1Y20_001381</name>
    <name evidence="2" type="ORF">AB1Y20_001922</name>
</gene>
<keyword evidence="1" id="KW-0812">Transmembrane</keyword>
<evidence type="ECO:0000256" key="1">
    <source>
        <dbReference type="SAM" id="Phobius"/>
    </source>
</evidence>
<evidence type="ECO:0000313" key="2">
    <source>
        <dbReference type="EMBL" id="KAL1515290.1"/>
    </source>
</evidence>
<proteinExistence type="predicted"/>
<evidence type="ECO:0008006" key="5">
    <source>
        <dbReference type="Google" id="ProtNLM"/>
    </source>
</evidence>
<dbReference type="AlphaFoldDB" id="A0AB34J8V5"/>
<evidence type="ECO:0000313" key="4">
    <source>
        <dbReference type="Proteomes" id="UP001515480"/>
    </source>
</evidence>
<dbReference type="PROSITE" id="PS00018">
    <property type="entry name" value="EF_HAND_1"/>
    <property type="match status" value="1"/>
</dbReference>
<keyword evidence="1" id="KW-0472">Membrane</keyword>
<reference evidence="2 4" key="1">
    <citation type="journal article" date="2024" name="Science">
        <title>Giant polyketide synthase enzymes in the biosynthesis of giant marine polyether toxins.</title>
        <authorList>
            <person name="Fallon T.R."/>
            <person name="Shende V.V."/>
            <person name="Wierzbicki I.H."/>
            <person name="Pendleton A.L."/>
            <person name="Watervoot N.F."/>
            <person name="Auber R.P."/>
            <person name="Gonzalez D.J."/>
            <person name="Wisecaver J.H."/>
            <person name="Moore B.S."/>
        </authorList>
    </citation>
    <scope>NUCLEOTIDE SEQUENCE [LARGE SCALE GENOMIC DNA]</scope>
    <source>
        <strain evidence="2 4">12B1</strain>
    </source>
</reference>
<comment type="caution">
    <text evidence="2">The sequence shown here is derived from an EMBL/GenBank/DDBJ whole genome shotgun (WGS) entry which is preliminary data.</text>
</comment>
<keyword evidence="4" id="KW-1185">Reference proteome</keyword>
<dbReference type="EMBL" id="JBGBPQ010000011">
    <property type="protein sequence ID" value="KAL1515290.1"/>
    <property type="molecule type" value="Genomic_DNA"/>
</dbReference>
<accession>A0AB34J8V5</accession>
<sequence>MGQWDRLAWQLALPAAAECVVSIWLPEMSARGVDLKILFLNVSGALLEGFFAALNGRVALQGTLGLAVASLSGAIRASFLSAYTSWAGMVGYSGQLAHEYGSIYAGALYMVISLALGIVAYVLGGVVASACASERPAAVEKGNAVHSTRLALLGAVCAFLVASYVGVKTQMAAFDEAFVVDEDEGLPALIKVLDDESNQLLVGIASAIGGAAVGNALGDYVDSIQGSGSVGVPLGTLTCNTLFALLGLAHPIASIRRKALSRSVLITSFSGSFCGAASAFAGHCSEVCELWRSVGRRKAVKNLAWNLLAAAVVCMLASKLEQMHDQRSTIDFNGNGVVEAFEVAVYFQFAPPPPTTTPRRKFLGVF</sequence>
<feature type="transmembrane region" description="Helical" evidence="1">
    <location>
        <begin position="230"/>
        <end position="252"/>
    </location>
</feature>
<dbReference type="EMBL" id="JBGBPQ010000001">
    <property type="protein sequence ID" value="KAL1530479.1"/>
    <property type="molecule type" value="Genomic_DNA"/>
</dbReference>
<dbReference type="InterPro" id="IPR018247">
    <property type="entry name" value="EF_Hand_1_Ca_BS"/>
</dbReference>
<name>A0AB34J8V5_PRYPA</name>